<dbReference type="SUPFAM" id="SSF57756">
    <property type="entry name" value="Retrovirus zinc finger-like domains"/>
    <property type="match status" value="1"/>
</dbReference>
<evidence type="ECO:0000256" key="1">
    <source>
        <dbReference type="PROSITE-ProRule" id="PRU00047"/>
    </source>
</evidence>
<proteinExistence type="predicted"/>
<feature type="region of interest" description="Disordered" evidence="2">
    <location>
        <begin position="123"/>
        <end position="233"/>
    </location>
</feature>
<accession>A0A9X0CD74</accession>
<comment type="caution">
    <text evidence="4">The sequence shown here is derived from an EMBL/GenBank/DDBJ whole genome shotgun (WGS) entry which is preliminary data.</text>
</comment>
<dbReference type="GO" id="GO:0050265">
    <property type="term" value="F:RNA uridylyltransferase activity"/>
    <property type="evidence" value="ECO:0007669"/>
    <property type="project" value="UniProtKB-EC"/>
</dbReference>
<keyword evidence="1" id="KW-0863">Zinc-finger</keyword>
<dbReference type="Gene3D" id="4.10.60.10">
    <property type="entry name" value="Zinc finger, CCHC-type"/>
    <property type="match status" value="1"/>
</dbReference>
<protein>
    <submittedName>
        <fullName evidence="4">Terminal uridylyltransferase 4</fullName>
        <ecNumber evidence="4">2.7.7.52</ecNumber>
    </submittedName>
</protein>
<evidence type="ECO:0000313" key="4">
    <source>
        <dbReference type="EMBL" id="KAJ7325328.1"/>
    </source>
</evidence>
<sequence>MVIVIAFSQKSVWNQKEKNIHNAGLLWYGFLRYYNGRILTLNMTWCGCRRTRKLTKFEKMWTKHVFAIEEKHVNGLESHAMTYQWSSHSGNFFDVYFLTDGYEAPTDRNCRVCGKIGHIAKDCPHNKSNRRAEQKKEDDERRFGKEPGEKFDMSQKPFNAGPSRPRSTSAPNRQGQDRNVDNSKPLVTAQPKKIPSDQEANVPSVTHLSRSQPDSQVVAVSPLKGRQSSKPEDDIAENVHESLQAEIPHTQSPVQNLQTGLNNENLVSDSHETVLDTRNAHSQSMVQAVSSPVIKMESGKINTIAPCGNFVNEQSGIRPPVLLQSSVNNGCIGDRSITAVAPTTPTTQTSSSVSIPLAQTQLSNLPSHVKPPPGFYAPDGAGQISRVSSERLPQPMAGSVPQSPPVNMPTRWYI</sequence>
<feature type="compositionally biased region" description="Polar residues" evidence="2">
    <location>
        <begin position="165"/>
        <end position="174"/>
    </location>
</feature>
<evidence type="ECO:0000256" key="2">
    <source>
        <dbReference type="SAM" id="MobiDB-lite"/>
    </source>
</evidence>
<dbReference type="InterPro" id="IPR036875">
    <property type="entry name" value="Znf_CCHC_sf"/>
</dbReference>
<dbReference type="AlphaFoldDB" id="A0A9X0CD74"/>
<name>A0A9X0CD74_9CNID</name>
<organism evidence="4 5">
    <name type="scientific">Desmophyllum pertusum</name>
    <dbReference type="NCBI Taxonomy" id="174260"/>
    <lineage>
        <taxon>Eukaryota</taxon>
        <taxon>Metazoa</taxon>
        <taxon>Cnidaria</taxon>
        <taxon>Anthozoa</taxon>
        <taxon>Hexacorallia</taxon>
        <taxon>Scleractinia</taxon>
        <taxon>Caryophylliina</taxon>
        <taxon>Caryophylliidae</taxon>
        <taxon>Desmophyllum</taxon>
    </lineage>
</organism>
<dbReference type="EC" id="2.7.7.52" evidence="4"/>
<feature type="region of interest" description="Disordered" evidence="2">
    <location>
        <begin position="391"/>
        <end position="414"/>
    </location>
</feature>
<evidence type="ECO:0000259" key="3">
    <source>
        <dbReference type="PROSITE" id="PS50158"/>
    </source>
</evidence>
<evidence type="ECO:0000313" key="5">
    <source>
        <dbReference type="Proteomes" id="UP001163046"/>
    </source>
</evidence>
<feature type="domain" description="CCHC-type" evidence="3">
    <location>
        <begin position="110"/>
        <end position="124"/>
    </location>
</feature>
<gene>
    <name evidence="4" type="primary">ZCCHC11_1</name>
    <name evidence="4" type="ORF">OS493_029873</name>
</gene>
<dbReference type="SMART" id="SM00343">
    <property type="entry name" value="ZnF_C2HC"/>
    <property type="match status" value="1"/>
</dbReference>
<keyword evidence="1" id="KW-0862">Zinc</keyword>
<feature type="compositionally biased region" description="Basic and acidic residues" evidence="2">
    <location>
        <begin position="123"/>
        <end position="153"/>
    </location>
</feature>
<dbReference type="Proteomes" id="UP001163046">
    <property type="component" value="Unassembled WGS sequence"/>
</dbReference>
<dbReference type="GO" id="GO:0008270">
    <property type="term" value="F:zinc ion binding"/>
    <property type="evidence" value="ECO:0007669"/>
    <property type="project" value="UniProtKB-KW"/>
</dbReference>
<keyword evidence="5" id="KW-1185">Reference proteome</keyword>
<reference evidence="4" key="1">
    <citation type="submission" date="2023-01" db="EMBL/GenBank/DDBJ databases">
        <title>Genome assembly of the deep-sea coral Lophelia pertusa.</title>
        <authorList>
            <person name="Herrera S."/>
            <person name="Cordes E."/>
        </authorList>
    </citation>
    <scope>NUCLEOTIDE SEQUENCE</scope>
    <source>
        <strain evidence="4">USNM1676648</strain>
        <tissue evidence="4">Polyp</tissue>
    </source>
</reference>
<keyword evidence="1" id="KW-0479">Metal-binding</keyword>
<dbReference type="GO" id="GO:0003676">
    <property type="term" value="F:nucleic acid binding"/>
    <property type="evidence" value="ECO:0007669"/>
    <property type="project" value="InterPro"/>
</dbReference>
<dbReference type="PROSITE" id="PS50158">
    <property type="entry name" value="ZF_CCHC"/>
    <property type="match status" value="1"/>
</dbReference>
<keyword evidence="4" id="KW-0548">Nucleotidyltransferase</keyword>
<keyword evidence="4" id="KW-0808">Transferase</keyword>
<dbReference type="InterPro" id="IPR001878">
    <property type="entry name" value="Znf_CCHC"/>
</dbReference>
<dbReference type="EMBL" id="MU827808">
    <property type="protein sequence ID" value="KAJ7325328.1"/>
    <property type="molecule type" value="Genomic_DNA"/>
</dbReference>
<feature type="compositionally biased region" description="Polar residues" evidence="2">
    <location>
        <begin position="198"/>
        <end position="215"/>
    </location>
</feature>
<dbReference type="OrthoDB" id="407432at2759"/>
<dbReference type="Pfam" id="PF00098">
    <property type="entry name" value="zf-CCHC"/>
    <property type="match status" value="1"/>
</dbReference>